<dbReference type="Pfam" id="PF23598">
    <property type="entry name" value="LRR_14"/>
    <property type="match status" value="1"/>
</dbReference>
<reference evidence="12" key="1">
    <citation type="submission" date="2020-10" db="EMBL/GenBank/DDBJ databases">
        <authorList>
            <person name="Han B."/>
            <person name="Lu T."/>
            <person name="Zhao Q."/>
            <person name="Huang X."/>
            <person name="Zhao Y."/>
        </authorList>
    </citation>
    <scope>NUCLEOTIDE SEQUENCE</scope>
</reference>
<keyword evidence="5" id="KW-0611">Plant defense</keyword>
<dbReference type="Gene3D" id="3.80.10.10">
    <property type="entry name" value="Ribonuclease Inhibitor"/>
    <property type="match status" value="1"/>
</dbReference>
<dbReference type="SUPFAM" id="SSF52058">
    <property type="entry name" value="L domain-like"/>
    <property type="match status" value="1"/>
</dbReference>
<feature type="region of interest" description="Disordered" evidence="7">
    <location>
        <begin position="916"/>
        <end position="950"/>
    </location>
</feature>
<evidence type="ECO:0000256" key="3">
    <source>
        <dbReference type="ARBA" id="ARBA00022737"/>
    </source>
</evidence>
<organism evidence="12 13">
    <name type="scientific">Miscanthus lutarioriparius</name>
    <dbReference type="NCBI Taxonomy" id="422564"/>
    <lineage>
        <taxon>Eukaryota</taxon>
        <taxon>Viridiplantae</taxon>
        <taxon>Streptophyta</taxon>
        <taxon>Embryophyta</taxon>
        <taxon>Tracheophyta</taxon>
        <taxon>Spermatophyta</taxon>
        <taxon>Magnoliopsida</taxon>
        <taxon>Liliopsida</taxon>
        <taxon>Poales</taxon>
        <taxon>Poaceae</taxon>
        <taxon>PACMAD clade</taxon>
        <taxon>Panicoideae</taxon>
        <taxon>Andropogonodae</taxon>
        <taxon>Andropogoneae</taxon>
        <taxon>Saccharinae</taxon>
        <taxon>Miscanthus</taxon>
    </lineage>
</organism>
<dbReference type="InterPro" id="IPR027417">
    <property type="entry name" value="P-loop_NTPase"/>
</dbReference>
<keyword evidence="13" id="KW-1185">Reference proteome</keyword>
<dbReference type="PANTHER" id="PTHR23155">
    <property type="entry name" value="DISEASE RESISTANCE PROTEIN RP"/>
    <property type="match status" value="1"/>
</dbReference>
<dbReference type="Proteomes" id="UP000604825">
    <property type="component" value="Unassembled WGS sequence"/>
</dbReference>
<feature type="domain" description="Disease resistance N-terminal" evidence="9">
    <location>
        <begin position="7"/>
        <end position="95"/>
    </location>
</feature>
<dbReference type="GO" id="GO:0002758">
    <property type="term" value="P:innate immune response-activating signaling pathway"/>
    <property type="evidence" value="ECO:0007669"/>
    <property type="project" value="UniProtKB-ARBA"/>
</dbReference>
<keyword evidence="6" id="KW-0175">Coiled coil</keyword>
<dbReference type="CDD" id="cd14798">
    <property type="entry name" value="RX-CC_like"/>
    <property type="match status" value="1"/>
</dbReference>
<keyword evidence="2" id="KW-0433">Leucine-rich repeat</keyword>
<sequence>MEFAMGAIGSFLPKLSELLGDEYTLQKSVRRDFEYLQRELQSMHAALSVVAAVPREQLQELDRLWASDVRELSQDIEDVIDTFLVRIEGPASEPQLASNPKCFKGLLVKMADLRKKFWARHQLATAIKDIKDQVHEVANRDGRYRGPHGVVASLTAAATTRVTTTVDPRLIALYGAQKNIVGIADAKAEVMTKLFKGDDVSRKQLKILSIVGFGGLGKTTLANAVYSELSGQFDRRAFVTVSRNPDVKKVLRDLLYELDNPKFCELSGATLLDERQLIDQLRNSLHTIRYSIVIDDLWDVQAWETIRYAMADSNCGSRIITTTRNLDVSKACCSSNNDIIYNMKPLSDDDSRILFYKRIFPSETGCPHELEQVSREILKKCGGIPLAIITLASHLAGDQHIKPKDEWDALLNSIGRGLTRGGGVEEMRRILSLSYYDIHYNLKTCLLYLSIFPEDTKISKDRLIRRWIAEGFLQGENHGTNLIDLGESYFNTLINRSMIQPVGINVEGRARACRVHDMMLDLICELSSEENFVTILDVIKGGTPFRRKIRRMSLQKSIAEITPTRLAHTSKLEQVRSFSVFSSAANQMLPLSRFQVLRVLDLEGCNLRGSHHHLNLQSIGNLLHLRYLGLRGTSAHELPREIGKLQFLQILDVRKTWVKLPSSVVSLGHLMCLYVSPAIQVPIGLRNLTSLEELTGLSVGRYCVDIVKELGHLTNLRTLDICWGGSEKKEDHEDQALVESLHNLRNLWSLEIRGMGEHVYLSQDWLPPPHLHTLVLRVWLQKLPTWFGSSSLLPLLSHLHINIREARLEDIQTLGMLPALRVVFLRASVNLATEQCDVEKFVLSTDAFPCARQCHFLNVTMVPSNFPQGAMPMVQSLRFSFRVLDILSGDFDLSMRNLPSLEDIYIDYDMKKARREDRERAQDMMSRVLKEHPNRPSPYPSFHCEEASRR</sequence>
<evidence type="ECO:0000313" key="12">
    <source>
        <dbReference type="EMBL" id="CAD6267247.1"/>
    </source>
</evidence>
<dbReference type="InterPro" id="IPR042197">
    <property type="entry name" value="Apaf_helical"/>
</dbReference>
<dbReference type="Gene3D" id="1.20.5.4130">
    <property type="match status" value="1"/>
</dbReference>
<dbReference type="OrthoDB" id="667265at2759"/>
<dbReference type="Pfam" id="PF18052">
    <property type="entry name" value="Rx_N"/>
    <property type="match status" value="1"/>
</dbReference>
<evidence type="ECO:0000256" key="6">
    <source>
        <dbReference type="ARBA" id="ARBA00023054"/>
    </source>
</evidence>
<feature type="compositionally biased region" description="Basic and acidic residues" evidence="7">
    <location>
        <begin position="916"/>
        <end position="934"/>
    </location>
</feature>
<dbReference type="SUPFAM" id="SSF52540">
    <property type="entry name" value="P-loop containing nucleoside triphosphate hydrolases"/>
    <property type="match status" value="1"/>
</dbReference>
<evidence type="ECO:0000259" key="11">
    <source>
        <dbReference type="Pfam" id="PF23598"/>
    </source>
</evidence>
<dbReference type="Gene3D" id="3.40.50.300">
    <property type="entry name" value="P-loop containing nucleotide triphosphate hydrolases"/>
    <property type="match status" value="1"/>
</dbReference>
<protein>
    <submittedName>
        <fullName evidence="12">Uncharacterized protein</fullName>
    </submittedName>
</protein>
<name>A0A811RAN1_9POAL</name>
<dbReference type="PRINTS" id="PR00364">
    <property type="entry name" value="DISEASERSIST"/>
</dbReference>
<evidence type="ECO:0000256" key="5">
    <source>
        <dbReference type="ARBA" id="ARBA00022821"/>
    </source>
</evidence>
<dbReference type="InterPro" id="IPR002182">
    <property type="entry name" value="NB-ARC"/>
</dbReference>
<dbReference type="InterPro" id="IPR044974">
    <property type="entry name" value="Disease_R_plants"/>
</dbReference>
<dbReference type="EMBL" id="CAJGYO010000014">
    <property type="protein sequence ID" value="CAD6267247.1"/>
    <property type="molecule type" value="Genomic_DNA"/>
</dbReference>
<evidence type="ECO:0000256" key="2">
    <source>
        <dbReference type="ARBA" id="ARBA00022614"/>
    </source>
</evidence>
<evidence type="ECO:0000259" key="10">
    <source>
        <dbReference type="Pfam" id="PF23559"/>
    </source>
</evidence>
<dbReference type="GO" id="GO:0042742">
    <property type="term" value="P:defense response to bacterium"/>
    <property type="evidence" value="ECO:0007669"/>
    <property type="project" value="UniProtKB-ARBA"/>
</dbReference>
<dbReference type="Gene3D" id="1.10.10.10">
    <property type="entry name" value="Winged helix-like DNA-binding domain superfamily/Winged helix DNA-binding domain"/>
    <property type="match status" value="1"/>
</dbReference>
<evidence type="ECO:0000313" key="13">
    <source>
        <dbReference type="Proteomes" id="UP000604825"/>
    </source>
</evidence>
<comment type="similarity">
    <text evidence="1">Belongs to the disease resistance NB-LRR family.</text>
</comment>
<dbReference type="InterPro" id="IPR038005">
    <property type="entry name" value="RX-like_CC"/>
</dbReference>
<keyword evidence="4" id="KW-0547">Nucleotide-binding</keyword>
<evidence type="ECO:0000256" key="1">
    <source>
        <dbReference type="ARBA" id="ARBA00008894"/>
    </source>
</evidence>
<dbReference type="FunFam" id="1.10.10.10:FF:000322">
    <property type="entry name" value="Probable disease resistance protein At1g63360"/>
    <property type="match status" value="1"/>
</dbReference>
<proteinExistence type="inferred from homology"/>
<dbReference type="Pfam" id="PF00931">
    <property type="entry name" value="NB-ARC"/>
    <property type="match status" value="1"/>
</dbReference>
<dbReference type="Pfam" id="PF23559">
    <property type="entry name" value="WHD_DRP"/>
    <property type="match status" value="1"/>
</dbReference>
<dbReference type="InterPro" id="IPR032675">
    <property type="entry name" value="LRR_dom_sf"/>
</dbReference>
<evidence type="ECO:0000259" key="9">
    <source>
        <dbReference type="Pfam" id="PF18052"/>
    </source>
</evidence>
<feature type="domain" description="NB-ARC" evidence="8">
    <location>
        <begin position="186"/>
        <end position="363"/>
    </location>
</feature>
<feature type="domain" description="Disease resistance protein winged helix" evidence="10">
    <location>
        <begin position="451"/>
        <end position="523"/>
    </location>
</feature>
<dbReference type="InterPro" id="IPR055414">
    <property type="entry name" value="LRR_R13L4/SHOC2-like"/>
</dbReference>
<evidence type="ECO:0000256" key="7">
    <source>
        <dbReference type="SAM" id="MobiDB-lite"/>
    </source>
</evidence>
<evidence type="ECO:0000256" key="4">
    <source>
        <dbReference type="ARBA" id="ARBA00022741"/>
    </source>
</evidence>
<dbReference type="Gene3D" id="1.10.8.430">
    <property type="entry name" value="Helical domain of apoptotic protease-activating factors"/>
    <property type="match status" value="1"/>
</dbReference>
<dbReference type="GO" id="GO:0009626">
    <property type="term" value="P:plant-type hypersensitive response"/>
    <property type="evidence" value="ECO:0007669"/>
    <property type="project" value="UniProtKB-ARBA"/>
</dbReference>
<dbReference type="InterPro" id="IPR058922">
    <property type="entry name" value="WHD_DRP"/>
</dbReference>
<evidence type="ECO:0000259" key="8">
    <source>
        <dbReference type="Pfam" id="PF00931"/>
    </source>
</evidence>
<accession>A0A811RAN1</accession>
<comment type="caution">
    <text evidence="12">The sequence shown here is derived from an EMBL/GenBank/DDBJ whole genome shotgun (WGS) entry which is preliminary data.</text>
</comment>
<keyword evidence="3" id="KW-0677">Repeat</keyword>
<dbReference type="InterPro" id="IPR041118">
    <property type="entry name" value="Rx_N"/>
</dbReference>
<dbReference type="PANTHER" id="PTHR23155:SF1116">
    <property type="entry name" value="OS12G0273300 PROTEIN"/>
    <property type="match status" value="1"/>
</dbReference>
<dbReference type="AlphaFoldDB" id="A0A811RAN1"/>
<gene>
    <name evidence="12" type="ORF">NCGR_LOCUS50552</name>
</gene>
<dbReference type="GO" id="GO:0043531">
    <property type="term" value="F:ADP binding"/>
    <property type="evidence" value="ECO:0007669"/>
    <property type="project" value="InterPro"/>
</dbReference>
<dbReference type="InterPro" id="IPR036388">
    <property type="entry name" value="WH-like_DNA-bd_sf"/>
</dbReference>
<feature type="domain" description="Disease resistance R13L4/SHOC-2-like LRR" evidence="11">
    <location>
        <begin position="574"/>
        <end position="937"/>
    </location>
</feature>